<evidence type="ECO:0000256" key="6">
    <source>
        <dbReference type="SAM" id="Phobius"/>
    </source>
</evidence>
<feature type="transmembrane region" description="Helical" evidence="6">
    <location>
        <begin position="325"/>
        <end position="346"/>
    </location>
</feature>
<comment type="similarity">
    <text evidence="2">Belongs to the purine-cytosine permease (2.A.39) family.</text>
</comment>
<dbReference type="Pfam" id="PF02133">
    <property type="entry name" value="Transp_cyt_pur"/>
    <property type="match status" value="1"/>
</dbReference>
<dbReference type="Gene3D" id="1.10.4160.10">
    <property type="entry name" value="Hydantoin permease"/>
    <property type="match status" value="1"/>
</dbReference>
<evidence type="ECO:0000256" key="2">
    <source>
        <dbReference type="ARBA" id="ARBA00008974"/>
    </source>
</evidence>
<keyword evidence="5 6" id="KW-0472">Membrane</keyword>
<sequence length="441" mass="47531">MPSPSNDYSLQRVPDSQTVSSGHIALVIIGGTIGIPAFLMAAQIGSGLGFIAATTAFICGALILGSMNACTSWVGSVTRLSASKLIENAFGMQGSKFINAMVAFTLAGWYGVICKMFGDAANTVLSSLGVHLPHALYLIVGSILMLWVSLKGFKGIDKLALWLVPLMVIFIMTAAYKALESPDAELLWQVKSELSFTSAISAVVGAYIAGVVIQPDYSRFAKSPKGASLAAGLALVIAFPLVLTLTSIPAIISQQSDLILVMVGIGIGAPAFFLLLLSSWSSNVLTLYSSSLSINTIFPTFSLRNITLFIGILGTAIAFTDVQSYFIEFLILLGIAIPPVGAIYCLNFWFNSKRTSEHDKIKNNHWSAIYAWLSGCIIGWLSSNDYFSITQVASLDSILLSSTIYFALRKRCLHFPRKLIKQDTLIVENNPINELLNDKKE</sequence>
<evidence type="ECO:0000256" key="5">
    <source>
        <dbReference type="ARBA" id="ARBA00023136"/>
    </source>
</evidence>
<feature type="transmembrane region" description="Helical" evidence="6">
    <location>
        <begin position="301"/>
        <end position="319"/>
    </location>
</feature>
<dbReference type="InterPro" id="IPR001248">
    <property type="entry name" value="Pur-cyt_permease"/>
</dbReference>
<feature type="transmembrane region" description="Helical" evidence="6">
    <location>
        <begin position="199"/>
        <end position="217"/>
    </location>
</feature>
<dbReference type="RefSeq" id="WP_085285177.1">
    <property type="nucleotide sequence ID" value="NZ_FOBI01000009.1"/>
</dbReference>
<accession>A0A1H7PE02</accession>
<dbReference type="EMBL" id="FOBI01000009">
    <property type="protein sequence ID" value="SEL33678.1"/>
    <property type="molecule type" value="Genomic_DNA"/>
</dbReference>
<keyword evidence="4 6" id="KW-1133">Transmembrane helix</keyword>
<dbReference type="STRING" id="641665.GCA_002104455_00778"/>
<gene>
    <name evidence="7" type="ORF">SAMN05216262_10979</name>
</gene>
<comment type="subcellular location">
    <subcellularLocation>
        <location evidence="1">Membrane</location>
        <topology evidence="1">Multi-pass membrane protein</topology>
    </subcellularLocation>
</comment>
<evidence type="ECO:0000256" key="4">
    <source>
        <dbReference type="ARBA" id="ARBA00022989"/>
    </source>
</evidence>
<feature type="transmembrane region" description="Helical" evidence="6">
    <location>
        <begin position="21"/>
        <end position="44"/>
    </location>
</feature>
<evidence type="ECO:0000313" key="8">
    <source>
        <dbReference type="Proteomes" id="UP000199297"/>
    </source>
</evidence>
<keyword evidence="3 6" id="KW-0812">Transmembrane</keyword>
<dbReference type="OrthoDB" id="5487344at2"/>
<proteinExistence type="inferred from homology"/>
<feature type="transmembrane region" description="Helical" evidence="6">
    <location>
        <begin position="229"/>
        <end position="252"/>
    </location>
</feature>
<dbReference type="Proteomes" id="UP000199297">
    <property type="component" value="Unassembled WGS sequence"/>
</dbReference>
<protein>
    <submittedName>
        <fullName evidence="7">Cytosine permease</fullName>
    </submittedName>
</protein>
<dbReference type="AlphaFoldDB" id="A0A1H7PE02"/>
<organism evidence="7 8">
    <name type="scientific">Colwellia chukchiensis</name>
    <dbReference type="NCBI Taxonomy" id="641665"/>
    <lineage>
        <taxon>Bacteria</taxon>
        <taxon>Pseudomonadati</taxon>
        <taxon>Pseudomonadota</taxon>
        <taxon>Gammaproteobacteria</taxon>
        <taxon>Alteromonadales</taxon>
        <taxon>Colwelliaceae</taxon>
        <taxon>Colwellia</taxon>
    </lineage>
</organism>
<keyword evidence="8" id="KW-1185">Reference proteome</keyword>
<dbReference type="InterPro" id="IPR030191">
    <property type="entry name" value="CodB"/>
</dbReference>
<reference evidence="8" key="1">
    <citation type="submission" date="2016-10" db="EMBL/GenBank/DDBJ databases">
        <authorList>
            <person name="Varghese N."/>
            <person name="Submissions S."/>
        </authorList>
    </citation>
    <scope>NUCLEOTIDE SEQUENCE [LARGE SCALE GENOMIC DNA]</scope>
    <source>
        <strain evidence="8">CGMCC 1.9127</strain>
    </source>
</reference>
<feature type="transmembrane region" description="Helical" evidence="6">
    <location>
        <begin position="159"/>
        <end position="179"/>
    </location>
</feature>
<feature type="transmembrane region" description="Helical" evidence="6">
    <location>
        <begin position="389"/>
        <end position="408"/>
    </location>
</feature>
<evidence type="ECO:0000313" key="7">
    <source>
        <dbReference type="EMBL" id="SEL33678.1"/>
    </source>
</evidence>
<evidence type="ECO:0000256" key="3">
    <source>
        <dbReference type="ARBA" id="ARBA00022692"/>
    </source>
</evidence>
<feature type="transmembrane region" description="Helical" evidence="6">
    <location>
        <begin position="97"/>
        <end position="118"/>
    </location>
</feature>
<dbReference type="GO" id="GO:0015209">
    <property type="term" value="F:cytosine transmembrane transporter activity"/>
    <property type="evidence" value="ECO:0007669"/>
    <property type="project" value="InterPro"/>
</dbReference>
<dbReference type="GO" id="GO:0005886">
    <property type="term" value="C:plasma membrane"/>
    <property type="evidence" value="ECO:0007669"/>
    <property type="project" value="TreeGrafter"/>
</dbReference>
<name>A0A1H7PE02_9GAMM</name>
<dbReference type="PANTHER" id="PTHR30569">
    <property type="entry name" value="CYTOSINE TRANSPORTER CODB"/>
    <property type="match status" value="1"/>
</dbReference>
<feature type="transmembrane region" description="Helical" evidence="6">
    <location>
        <begin position="258"/>
        <end position="280"/>
    </location>
</feature>
<feature type="transmembrane region" description="Helical" evidence="6">
    <location>
        <begin position="366"/>
        <end position="383"/>
    </location>
</feature>
<dbReference type="PANTHER" id="PTHR30569:SF0">
    <property type="entry name" value="CYTOSINE PERMEASE"/>
    <property type="match status" value="1"/>
</dbReference>
<feature type="transmembrane region" description="Helical" evidence="6">
    <location>
        <begin position="50"/>
        <end position="76"/>
    </location>
</feature>
<evidence type="ECO:0000256" key="1">
    <source>
        <dbReference type="ARBA" id="ARBA00004141"/>
    </source>
</evidence>
<feature type="transmembrane region" description="Helical" evidence="6">
    <location>
        <begin position="124"/>
        <end position="147"/>
    </location>
</feature>